<evidence type="ECO:0000256" key="9">
    <source>
        <dbReference type="ARBA" id="ARBA00022679"/>
    </source>
</evidence>
<evidence type="ECO:0000256" key="3">
    <source>
        <dbReference type="ARBA" id="ARBA00004663"/>
    </source>
</evidence>
<sequence length="263" mass="29194">MKWIKGMIINLQLFTSIPIRCEISMDKDNINHAIKTFPILGLVQGLLYACILYLALNWTPFSSLAAAFFVWVAMIVITGGIHLDGWIDASDAYFAYQSIKKRLEIMKDPRTGAFGVLSVIVLLAAKFFFIYETVIRESATTYLLIAMIPLISKSIMGMLLIHVKGAKADGLGAYFKQAADKKTLGIYPIYFFIILVLAGSVNQRAFIGASILLVTMVVLYFGLSHKAVKWFGGITGDVVGASVEGSELVLWMMVWLLHYFVTV</sequence>
<keyword evidence="8 19" id="KW-0169">Cobalamin biosynthesis</keyword>
<evidence type="ECO:0000256" key="10">
    <source>
        <dbReference type="ARBA" id="ARBA00022692"/>
    </source>
</evidence>
<proteinExistence type="inferred from homology"/>
<comment type="cofactor">
    <cofactor evidence="1 19">
        <name>Mg(2+)</name>
        <dbReference type="ChEBI" id="CHEBI:18420"/>
    </cofactor>
</comment>
<feature type="transmembrane region" description="Helical" evidence="19">
    <location>
        <begin position="206"/>
        <end position="223"/>
    </location>
</feature>
<comment type="catalytic activity">
    <reaction evidence="18 19">
        <text>alpha-ribazole 5'-phosphate + adenosylcob(III)inamide-GDP = adenosylcob(III)alamin 5'-phosphate + GMP + H(+)</text>
        <dbReference type="Rhea" id="RHEA:23560"/>
        <dbReference type="ChEBI" id="CHEBI:15378"/>
        <dbReference type="ChEBI" id="CHEBI:57918"/>
        <dbReference type="ChEBI" id="CHEBI:58115"/>
        <dbReference type="ChEBI" id="CHEBI:60487"/>
        <dbReference type="ChEBI" id="CHEBI:60493"/>
        <dbReference type="EC" id="2.7.8.26"/>
    </reaction>
</comment>
<evidence type="ECO:0000256" key="7">
    <source>
        <dbReference type="ARBA" id="ARBA00022475"/>
    </source>
</evidence>
<dbReference type="HAMAP" id="MF_00719">
    <property type="entry name" value="CobS"/>
    <property type="match status" value="1"/>
</dbReference>
<protein>
    <recommendedName>
        <fullName evidence="6 19">Adenosylcobinamide-GDP ribazoletransferase</fullName>
        <ecNumber evidence="5 19">2.7.8.26</ecNumber>
    </recommendedName>
    <alternativeName>
        <fullName evidence="16 19">Cobalamin synthase</fullName>
    </alternativeName>
    <alternativeName>
        <fullName evidence="15 19">Cobalamin-5'-phosphate synthase</fullName>
    </alternativeName>
</protein>
<comment type="pathway">
    <text evidence="3 19">Cofactor biosynthesis; adenosylcobalamin biosynthesis; adenosylcobalamin from cob(II)yrinate a,c-diamide: step 7/7.</text>
</comment>
<evidence type="ECO:0000256" key="19">
    <source>
        <dbReference type="HAMAP-Rule" id="MF_00719"/>
    </source>
</evidence>
<evidence type="ECO:0000256" key="5">
    <source>
        <dbReference type="ARBA" id="ARBA00013200"/>
    </source>
</evidence>
<feature type="transmembrane region" description="Helical" evidence="19">
    <location>
        <begin position="37"/>
        <end position="56"/>
    </location>
</feature>
<feature type="transmembrane region" description="Helical" evidence="19">
    <location>
        <begin position="62"/>
        <end position="83"/>
    </location>
</feature>
<name>A0AAU8IIC6_9BACL</name>
<evidence type="ECO:0000256" key="13">
    <source>
        <dbReference type="ARBA" id="ARBA00023136"/>
    </source>
</evidence>
<evidence type="ECO:0000256" key="12">
    <source>
        <dbReference type="ARBA" id="ARBA00022989"/>
    </source>
</evidence>
<dbReference type="GO" id="GO:0051073">
    <property type="term" value="F:adenosylcobinamide-GDP ribazoletransferase activity"/>
    <property type="evidence" value="ECO:0007669"/>
    <property type="project" value="UniProtKB-UniRule"/>
</dbReference>
<keyword evidence="10 19" id="KW-0812">Transmembrane</keyword>
<evidence type="ECO:0000256" key="14">
    <source>
        <dbReference type="ARBA" id="ARBA00025228"/>
    </source>
</evidence>
<dbReference type="AlphaFoldDB" id="A0AAU8IIC6"/>
<evidence type="ECO:0000256" key="17">
    <source>
        <dbReference type="ARBA" id="ARBA00048623"/>
    </source>
</evidence>
<comment type="subcellular location">
    <subcellularLocation>
        <location evidence="2 19">Cell membrane</location>
        <topology evidence="2 19">Multi-pass membrane protein</topology>
    </subcellularLocation>
</comment>
<evidence type="ECO:0000256" key="15">
    <source>
        <dbReference type="ARBA" id="ARBA00032605"/>
    </source>
</evidence>
<dbReference type="GO" id="GO:0008818">
    <property type="term" value="F:cobalamin 5'-phosphate synthase activity"/>
    <property type="evidence" value="ECO:0007669"/>
    <property type="project" value="UniProtKB-UniRule"/>
</dbReference>
<evidence type="ECO:0000256" key="2">
    <source>
        <dbReference type="ARBA" id="ARBA00004651"/>
    </source>
</evidence>
<keyword evidence="13 19" id="KW-0472">Membrane</keyword>
<comment type="function">
    <text evidence="14 19">Joins adenosylcobinamide-GDP and alpha-ribazole to generate adenosylcobalamin (Ado-cobalamin). Also synthesizes adenosylcobalamin 5'-phosphate from adenosylcobinamide-GDP and alpha-ribazole 5'-phosphate.</text>
</comment>
<dbReference type="PANTHER" id="PTHR34148">
    <property type="entry name" value="ADENOSYLCOBINAMIDE-GDP RIBAZOLETRANSFERASE"/>
    <property type="match status" value="1"/>
</dbReference>
<feature type="transmembrane region" description="Helical" evidence="19">
    <location>
        <begin position="142"/>
        <end position="163"/>
    </location>
</feature>
<gene>
    <name evidence="19 20" type="primary">cobS</name>
    <name evidence="20" type="ORF">ABNN70_05950</name>
</gene>
<reference evidence="20" key="1">
    <citation type="submission" date="2024-06" db="EMBL/GenBank/DDBJ databases">
        <authorList>
            <person name="Fan A."/>
            <person name="Zhang F.Y."/>
            <person name="Zhang L."/>
        </authorList>
    </citation>
    <scope>NUCLEOTIDE SEQUENCE</scope>
    <source>
        <strain evidence="20">Y61</strain>
    </source>
</reference>
<comment type="catalytic activity">
    <reaction evidence="17 19">
        <text>alpha-ribazole + adenosylcob(III)inamide-GDP = adenosylcob(III)alamin + GMP + H(+)</text>
        <dbReference type="Rhea" id="RHEA:16049"/>
        <dbReference type="ChEBI" id="CHEBI:10329"/>
        <dbReference type="ChEBI" id="CHEBI:15378"/>
        <dbReference type="ChEBI" id="CHEBI:18408"/>
        <dbReference type="ChEBI" id="CHEBI:58115"/>
        <dbReference type="ChEBI" id="CHEBI:60487"/>
        <dbReference type="EC" id="2.7.8.26"/>
    </reaction>
</comment>
<evidence type="ECO:0000256" key="11">
    <source>
        <dbReference type="ARBA" id="ARBA00022842"/>
    </source>
</evidence>
<dbReference type="InterPro" id="IPR003805">
    <property type="entry name" value="CobS"/>
</dbReference>
<evidence type="ECO:0000256" key="4">
    <source>
        <dbReference type="ARBA" id="ARBA00010561"/>
    </source>
</evidence>
<organism evidence="20">
    <name type="scientific">Sporolactobacillus sp. Y61</name>
    <dbReference type="NCBI Taxonomy" id="3160863"/>
    <lineage>
        <taxon>Bacteria</taxon>
        <taxon>Bacillati</taxon>
        <taxon>Bacillota</taxon>
        <taxon>Bacilli</taxon>
        <taxon>Bacillales</taxon>
        <taxon>Sporolactobacillaceae</taxon>
        <taxon>Sporolactobacillus</taxon>
    </lineage>
</organism>
<feature type="transmembrane region" description="Helical" evidence="19">
    <location>
        <begin position="184"/>
        <end position="200"/>
    </location>
</feature>
<evidence type="ECO:0000313" key="20">
    <source>
        <dbReference type="EMBL" id="XCJ18004.1"/>
    </source>
</evidence>
<dbReference type="GO" id="GO:0009236">
    <property type="term" value="P:cobalamin biosynthetic process"/>
    <property type="evidence" value="ECO:0007669"/>
    <property type="project" value="UniProtKB-UniRule"/>
</dbReference>
<keyword evidence="12 19" id="KW-1133">Transmembrane helix</keyword>
<dbReference type="Pfam" id="PF02654">
    <property type="entry name" value="CobS"/>
    <property type="match status" value="1"/>
</dbReference>
<evidence type="ECO:0000256" key="8">
    <source>
        <dbReference type="ARBA" id="ARBA00022573"/>
    </source>
</evidence>
<accession>A0AAU8IIC6</accession>
<evidence type="ECO:0000256" key="18">
    <source>
        <dbReference type="ARBA" id="ARBA00049504"/>
    </source>
</evidence>
<dbReference type="EMBL" id="CP159510">
    <property type="protein sequence ID" value="XCJ18004.1"/>
    <property type="molecule type" value="Genomic_DNA"/>
</dbReference>
<keyword evidence="7 19" id="KW-1003">Cell membrane</keyword>
<evidence type="ECO:0000256" key="6">
    <source>
        <dbReference type="ARBA" id="ARBA00015850"/>
    </source>
</evidence>
<dbReference type="PANTHER" id="PTHR34148:SF1">
    <property type="entry name" value="ADENOSYLCOBINAMIDE-GDP RIBAZOLETRANSFERASE"/>
    <property type="match status" value="1"/>
</dbReference>
<evidence type="ECO:0000256" key="1">
    <source>
        <dbReference type="ARBA" id="ARBA00001946"/>
    </source>
</evidence>
<dbReference type="NCBIfam" id="TIGR00317">
    <property type="entry name" value="cobS"/>
    <property type="match status" value="1"/>
</dbReference>
<evidence type="ECO:0000256" key="16">
    <source>
        <dbReference type="ARBA" id="ARBA00032853"/>
    </source>
</evidence>
<feature type="transmembrane region" description="Helical" evidence="19">
    <location>
        <begin position="111"/>
        <end position="130"/>
    </location>
</feature>
<comment type="similarity">
    <text evidence="4 19">Belongs to the CobS family.</text>
</comment>
<dbReference type="GO" id="GO:0005886">
    <property type="term" value="C:plasma membrane"/>
    <property type="evidence" value="ECO:0007669"/>
    <property type="project" value="UniProtKB-SubCell"/>
</dbReference>
<keyword evidence="11 19" id="KW-0460">Magnesium</keyword>
<keyword evidence="9 19" id="KW-0808">Transferase</keyword>
<dbReference type="EC" id="2.7.8.26" evidence="5 19"/>
<dbReference type="RefSeq" id="WP_353949088.1">
    <property type="nucleotide sequence ID" value="NZ_CP159510.1"/>
</dbReference>